<accession>A8RYU7</accession>
<protein>
    <submittedName>
        <fullName evidence="1">Uncharacterized protein</fullName>
    </submittedName>
</protein>
<reference evidence="1 2" key="2">
    <citation type="submission" date="2007-09" db="EMBL/GenBank/DDBJ databases">
        <title>Draft genome sequence of Clostridium bolteae (ATCC BAA-613).</title>
        <authorList>
            <person name="Sudarsanam P."/>
            <person name="Ley R."/>
            <person name="Guruge J."/>
            <person name="Turnbaugh P.J."/>
            <person name="Mahowald M."/>
            <person name="Liep D."/>
            <person name="Gordon J."/>
        </authorList>
    </citation>
    <scope>NUCLEOTIDE SEQUENCE [LARGE SCALE GENOMIC DNA]</scope>
    <source>
        <strain evidence="2">ATCC BAA-613 / DSM 15670 / CCUG 46953 / JCM 12243 / WAL 16351</strain>
    </source>
</reference>
<proteinExistence type="predicted"/>
<gene>
    <name evidence="1" type="ORF">CLOBOL_05232</name>
</gene>
<dbReference type="AlphaFoldDB" id="A8RYU7"/>
<organism evidence="1 2">
    <name type="scientific">Enterocloster bolteae (strain ATCC BAA-613 / DSM 15670 / CCUG 46953 / JCM 12243 / WAL 16351)</name>
    <name type="common">Clostridium bolteae</name>
    <dbReference type="NCBI Taxonomy" id="411902"/>
    <lineage>
        <taxon>Bacteria</taxon>
        <taxon>Bacillati</taxon>
        <taxon>Bacillota</taxon>
        <taxon>Clostridia</taxon>
        <taxon>Lachnospirales</taxon>
        <taxon>Lachnospiraceae</taxon>
        <taxon>Enterocloster</taxon>
    </lineage>
</organism>
<evidence type="ECO:0000313" key="1">
    <source>
        <dbReference type="EMBL" id="EDP14689.1"/>
    </source>
</evidence>
<reference evidence="1 2" key="1">
    <citation type="submission" date="2007-08" db="EMBL/GenBank/DDBJ databases">
        <authorList>
            <person name="Fulton L."/>
            <person name="Clifton S."/>
            <person name="Fulton B."/>
            <person name="Xu J."/>
            <person name="Minx P."/>
            <person name="Pepin K.H."/>
            <person name="Johnson M."/>
            <person name="Thiruvilangam P."/>
            <person name="Bhonagiri V."/>
            <person name="Nash W.E."/>
            <person name="Mardis E.R."/>
            <person name="Wilson R.K."/>
        </authorList>
    </citation>
    <scope>NUCLEOTIDE SEQUENCE [LARGE SCALE GENOMIC DNA]</scope>
    <source>
        <strain evidence="2">ATCC BAA-613 / DSM 15670 / CCUG 46953 / JCM 12243 / WAL 16351</strain>
    </source>
</reference>
<evidence type="ECO:0000313" key="2">
    <source>
        <dbReference type="Proteomes" id="UP000005396"/>
    </source>
</evidence>
<comment type="caution">
    <text evidence="1">The sequence shown here is derived from an EMBL/GenBank/DDBJ whole genome shotgun (WGS) entry which is preliminary data.</text>
</comment>
<dbReference type="HOGENOM" id="CLU_3326502_0_0_9"/>
<dbReference type="PaxDb" id="411902-CLOBOL_05232"/>
<sequence length="38" mass="4602">MKAIEIEPTMYQKWISNSIGENYSTIKYYMESMKNHEL</sequence>
<dbReference type="Proteomes" id="UP000005396">
    <property type="component" value="Unassembled WGS sequence"/>
</dbReference>
<dbReference type="EMBL" id="ABCC02000039">
    <property type="protein sequence ID" value="EDP14689.1"/>
    <property type="molecule type" value="Genomic_DNA"/>
</dbReference>
<name>A8RYU7_ENTBW</name>